<proteinExistence type="predicted"/>
<dbReference type="InterPro" id="IPR027417">
    <property type="entry name" value="P-loop_NTPase"/>
</dbReference>
<dbReference type="Pfam" id="PF05729">
    <property type="entry name" value="NACHT"/>
    <property type="match status" value="1"/>
</dbReference>
<evidence type="ECO:0000259" key="1">
    <source>
        <dbReference type="PROSITE" id="PS50837"/>
    </source>
</evidence>
<reference evidence="2 3" key="1">
    <citation type="submission" date="2019-10" db="EMBL/GenBank/DDBJ databases">
        <title>Streptomyces tenebrisbrunneis sp.nov., an endogenous actinomycete isolated from of Lycium ruthenicum.</title>
        <authorList>
            <person name="Ma L."/>
        </authorList>
    </citation>
    <scope>NUCLEOTIDE SEQUENCE [LARGE SCALE GENOMIC DNA]</scope>
    <source>
        <strain evidence="2 3">TRM 66187</strain>
    </source>
</reference>
<feature type="domain" description="NACHT" evidence="1">
    <location>
        <begin position="74"/>
        <end position="413"/>
    </location>
</feature>
<dbReference type="RefSeq" id="WP_156206728.1">
    <property type="nucleotide sequence ID" value="NZ_WHPN01000315.1"/>
</dbReference>
<name>A0ABQ7FEG8_9ACTN</name>
<accession>A0ABQ7FEG8</accession>
<dbReference type="PANTHER" id="PTHR46844">
    <property type="entry name" value="SLR5058 PROTEIN"/>
    <property type="match status" value="1"/>
</dbReference>
<dbReference type="PROSITE" id="PS50837">
    <property type="entry name" value="NACHT"/>
    <property type="match status" value="1"/>
</dbReference>
<organism evidence="2 3">
    <name type="scientific">Streptomyces lycii</name>
    <dbReference type="NCBI Taxonomy" id="2654337"/>
    <lineage>
        <taxon>Bacteria</taxon>
        <taxon>Bacillati</taxon>
        <taxon>Actinomycetota</taxon>
        <taxon>Actinomycetes</taxon>
        <taxon>Kitasatosporales</taxon>
        <taxon>Streptomycetaceae</taxon>
        <taxon>Streptomyces</taxon>
    </lineage>
</organism>
<sequence>MHPEDAAFEERYAQDIIAGHNHLTIYGIDLTHSPDSWPLDPAFLPLEVEPSAAGSDDARRQPVLPAEQVLAVHEKVLLRGVAGSGKTTLVQWLAVSTARDALPARLETLRGRVPFVLPVRRFPEPGFPEPEDFLAAVRHPLAGEQPGGWARRVLSEGRGLMLVDGIDEAPEDRRERLRSELRKLADACPGNVWLVTSRPSVVPEDWLTPYGFAEFKLAPLNREGVAAFIQRWHAAACKNAPGNAQDLDRLPEYERTLLQAVRITRELGRLATNPLMCGLLCALHRDRRGYLPRGRRALYDAALSMLLERRDRERDMSLTDGIDLAQESKVQLLQKLAHWLLVNGRSEMERSTAVEVLARYLPSIPEALKQGAPEDIYRHLLNRTGLLREPTPGSVDFVHRTFQDYLGARAAVERHDFDFLIEQAHQDEWEEVIRMAVALARPDECAHLLQGLLAARPGTKPVHARHRKLLAAACLEHATELDPAVRERVQQYTKNIVRPTTDEGARALGWIGPIALELLPDPVGLPDREAHRLAITATSIDDDRAIDYLVRLRDRESWHIRSRLAGAWRRYDTDRYADEIIAHLDEHELDFPVSTLDELHALRRLGGRPSVQITGPFTPEQLVDGLVADRLRHLWMAYDLAHGAGTGTGTGTGTGGMEWLAAFPELHTLTVSRNIQPVTGVPEHVQVNTV</sequence>
<protein>
    <submittedName>
        <fullName evidence="2">NACHT domain-containing protein</fullName>
    </submittedName>
</protein>
<dbReference type="SUPFAM" id="SSF52540">
    <property type="entry name" value="P-loop containing nucleoside triphosphate hydrolases"/>
    <property type="match status" value="1"/>
</dbReference>
<keyword evidence="3" id="KW-1185">Reference proteome</keyword>
<dbReference type="InterPro" id="IPR007111">
    <property type="entry name" value="NACHT_NTPase"/>
</dbReference>
<dbReference type="EMBL" id="WHPN01000315">
    <property type="protein sequence ID" value="KAF4407431.1"/>
    <property type="molecule type" value="Genomic_DNA"/>
</dbReference>
<dbReference type="PANTHER" id="PTHR46844:SF1">
    <property type="entry name" value="SLR5058 PROTEIN"/>
    <property type="match status" value="1"/>
</dbReference>
<evidence type="ECO:0000313" key="2">
    <source>
        <dbReference type="EMBL" id="KAF4407431.1"/>
    </source>
</evidence>
<comment type="caution">
    <text evidence="2">The sequence shown here is derived from an EMBL/GenBank/DDBJ whole genome shotgun (WGS) entry which is preliminary data.</text>
</comment>
<evidence type="ECO:0000313" key="3">
    <source>
        <dbReference type="Proteomes" id="UP000621266"/>
    </source>
</evidence>
<dbReference type="Gene3D" id="3.40.50.300">
    <property type="entry name" value="P-loop containing nucleotide triphosphate hydrolases"/>
    <property type="match status" value="1"/>
</dbReference>
<gene>
    <name evidence="2" type="ORF">GCU69_19540</name>
</gene>
<dbReference type="Proteomes" id="UP000621266">
    <property type="component" value="Unassembled WGS sequence"/>
</dbReference>